<evidence type="ECO:0000256" key="4">
    <source>
        <dbReference type="ARBA" id="ARBA00023125"/>
    </source>
</evidence>
<dbReference type="Gene3D" id="1.10.10.10">
    <property type="entry name" value="Winged helix-like DNA-binding domain superfamily/Winged helix DNA-binding domain"/>
    <property type="match status" value="1"/>
</dbReference>
<name>A0ABP3V2H0_9BURK</name>
<evidence type="ECO:0000256" key="7">
    <source>
        <dbReference type="PROSITE-ProRule" id="PRU01091"/>
    </source>
</evidence>
<dbReference type="Proteomes" id="UP001500279">
    <property type="component" value="Unassembled WGS sequence"/>
</dbReference>
<evidence type="ECO:0000313" key="11">
    <source>
        <dbReference type="Proteomes" id="UP001500279"/>
    </source>
</evidence>
<dbReference type="PANTHER" id="PTHR48111:SF4">
    <property type="entry name" value="DNA-BINDING DUAL TRANSCRIPTIONAL REGULATOR OMPR"/>
    <property type="match status" value="1"/>
</dbReference>
<dbReference type="RefSeq" id="WP_141288958.1">
    <property type="nucleotide sequence ID" value="NZ_BAAAEW010000006.1"/>
</dbReference>
<gene>
    <name evidence="10" type="ORF">GCM10009107_13770</name>
</gene>
<protein>
    <submittedName>
        <fullName evidence="10">Response regulator</fullName>
    </submittedName>
</protein>
<evidence type="ECO:0000256" key="3">
    <source>
        <dbReference type="ARBA" id="ARBA00023015"/>
    </source>
</evidence>
<organism evidence="10 11">
    <name type="scientific">Ideonella azotifigens</name>
    <dbReference type="NCBI Taxonomy" id="513160"/>
    <lineage>
        <taxon>Bacteria</taxon>
        <taxon>Pseudomonadati</taxon>
        <taxon>Pseudomonadota</taxon>
        <taxon>Betaproteobacteria</taxon>
        <taxon>Burkholderiales</taxon>
        <taxon>Sphaerotilaceae</taxon>
        <taxon>Ideonella</taxon>
    </lineage>
</organism>
<evidence type="ECO:0000256" key="5">
    <source>
        <dbReference type="ARBA" id="ARBA00023163"/>
    </source>
</evidence>
<dbReference type="PROSITE" id="PS50110">
    <property type="entry name" value="RESPONSE_REGULATORY"/>
    <property type="match status" value="1"/>
</dbReference>
<dbReference type="SUPFAM" id="SSF46894">
    <property type="entry name" value="C-terminal effector domain of the bipartite response regulators"/>
    <property type="match status" value="1"/>
</dbReference>
<feature type="modified residue" description="4-aspartylphosphate" evidence="6">
    <location>
        <position position="54"/>
    </location>
</feature>
<keyword evidence="3" id="KW-0805">Transcription regulation</keyword>
<dbReference type="InterPro" id="IPR001867">
    <property type="entry name" value="OmpR/PhoB-type_DNA-bd"/>
</dbReference>
<dbReference type="InterPro" id="IPR016032">
    <property type="entry name" value="Sig_transdc_resp-reg_C-effctor"/>
</dbReference>
<evidence type="ECO:0000313" key="10">
    <source>
        <dbReference type="EMBL" id="GAA0746364.1"/>
    </source>
</evidence>
<keyword evidence="4 7" id="KW-0238">DNA-binding</keyword>
<keyword evidence="11" id="KW-1185">Reference proteome</keyword>
<evidence type="ECO:0000256" key="6">
    <source>
        <dbReference type="PROSITE-ProRule" id="PRU00169"/>
    </source>
</evidence>
<dbReference type="SUPFAM" id="SSF52172">
    <property type="entry name" value="CheY-like"/>
    <property type="match status" value="1"/>
</dbReference>
<dbReference type="CDD" id="cd00383">
    <property type="entry name" value="trans_reg_C"/>
    <property type="match status" value="1"/>
</dbReference>
<evidence type="ECO:0000256" key="2">
    <source>
        <dbReference type="ARBA" id="ARBA00023012"/>
    </source>
</evidence>
<comment type="caution">
    <text evidence="10">The sequence shown here is derived from an EMBL/GenBank/DDBJ whole genome shotgun (WGS) entry which is preliminary data.</text>
</comment>
<dbReference type="CDD" id="cd00156">
    <property type="entry name" value="REC"/>
    <property type="match status" value="1"/>
</dbReference>
<feature type="domain" description="Response regulatory" evidence="8">
    <location>
        <begin position="5"/>
        <end position="118"/>
    </location>
</feature>
<dbReference type="EMBL" id="BAAAEW010000006">
    <property type="protein sequence ID" value="GAA0746364.1"/>
    <property type="molecule type" value="Genomic_DNA"/>
</dbReference>
<proteinExistence type="predicted"/>
<reference evidence="11" key="1">
    <citation type="journal article" date="2019" name="Int. J. Syst. Evol. Microbiol.">
        <title>The Global Catalogue of Microorganisms (GCM) 10K type strain sequencing project: providing services to taxonomists for standard genome sequencing and annotation.</title>
        <authorList>
            <consortium name="The Broad Institute Genomics Platform"/>
            <consortium name="The Broad Institute Genome Sequencing Center for Infectious Disease"/>
            <person name="Wu L."/>
            <person name="Ma J."/>
        </authorList>
    </citation>
    <scope>NUCLEOTIDE SEQUENCE [LARGE SCALE GENOMIC DNA]</scope>
    <source>
        <strain evidence="11">JCM 15503</strain>
    </source>
</reference>
<feature type="domain" description="OmpR/PhoB-type" evidence="9">
    <location>
        <begin position="119"/>
        <end position="223"/>
    </location>
</feature>
<dbReference type="PANTHER" id="PTHR48111">
    <property type="entry name" value="REGULATOR OF RPOS"/>
    <property type="match status" value="1"/>
</dbReference>
<dbReference type="Pfam" id="PF00072">
    <property type="entry name" value="Response_reg"/>
    <property type="match status" value="1"/>
</dbReference>
<keyword evidence="5" id="KW-0804">Transcription</keyword>
<dbReference type="InterPro" id="IPR011006">
    <property type="entry name" value="CheY-like_superfamily"/>
</dbReference>
<feature type="DNA-binding region" description="OmpR/PhoB-type" evidence="7">
    <location>
        <begin position="119"/>
        <end position="223"/>
    </location>
</feature>
<evidence type="ECO:0000259" key="9">
    <source>
        <dbReference type="PROSITE" id="PS51755"/>
    </source>
</evidence>
<keyword evidence="1 6" id="KW-0597">Phosphoprotein</keyword>
<sequence>MLPKTLALVDDDREYSDGLTRYLREQGIVVSTFADSNDLLAHADPYMYDFYVTDLMLPGVDGTDLIKIIRQRTNAGVLVVSGRLAADTFKQVVTAGADMYLSKPVQFEQIVLAIEAVCRRSVAMDPAQNVWRLDRRVSQLIAPDGARVDLSDADCILIECFVEAQGKVVPRDTLLLQLGRAGDAEGFGSLNATVFRLRRRIERATPATVPLQTKSGVGYAFRALLKAI</sequence>
<accession>A0ABP3V2H0</accession>
<evidence type="ECO:0000259" key="8">
    <source>
        <dbReference type="PROSITE" id="PS50110"/>
    </source>
</evidence>
<dbReference type="Gene3D" id="3.40.50.2300">
    <property type="match status" value="1"/>
</dbReference>
<dbReference type="Pfam" id="PF00486">
    <property type="entry name" value="Trans_reg_C"/>
    <property type="match status" value="1"/>
</dbReference>
<keyword evidence="2" id="KW-0902">Two-component regulatory system</keyword>
<dbReference type="PROSITE" id="PS51755">
    <property type="entry name" value="OMPR_PHOB"/>
    <property type="match status" value="1"/>
</dbReference>
<dbReference type="InterPro" id="IPR001789">
    <property type="entry name" value="Sig_transdc_resp-reg_receiver"/>
</dbReference>
<dbReference type="SMART" id="SM00862">
    <property type="entry name" value="Trans_reg_C"/>
    <property type="match status" value="1"/>
</dbReference>
<dbReference type="InterPro" id="IPR036388">
    <property type="entry name" value="WH-like_DNA-bd_sf"/>
</dbReference>
<dbReference type="SMART" id="SM00448">
    <property type="entry name" value="REC"/>
    <property type="match status" value="1"/>
</dbReference>
<dbReference type="InterPro" id="IPR039420">
    <property type="entry name" value="WalR-like"/>
</dbReference>
<evidence type="ECO:0000256" key="1">
    <source>
        <dbReference type="ARBA" id="ARBA00022553"/>
    </source>
</evidence>